<accession>A0A7X6BAK2</accession>
<keyword evidence="2" id="KW-1185">Reference proteome</keyword>
<name>A0A7X6BAK2_9SPHN</name>
<dbReference type="EMBL" id="JAATIT010000004">
    <property type="protein sequence ID" value="NJB90962.1"/>
    <property type="molecule type" value="Genomic_DNA"/>
</dbReference>
<sequence>MESGLWPVYRCLMPFARKIILHVPVSDEALLDGFVEQCLIDDVSLVAVVGPGCEKIEEIIDEIVVGEGNDQNRFLCTTSHPNDPFDDVLNMAETWEFERGDPVQQVRL</sequence>
<gene>
    <name evidence="1" type="ORF">GGR90_003164</name>
</gene>
<evidence type="ECO:0000313" key="1">
    <source>
        <dbReference type="EMBL" id="NJB90962.1"/>
    </source>
</evidence>
<dbReference type="Proteomes" id="UP000535078">
    <property type="component" value="Unassembled WGS sequence"/>
</dbReference>
<dbReference type="AlphaFoldDB" id="A0A7X6BAK2"/>
<dbReference type="RefSeq" id="WP_245198725.1">
    <property type="nucleotide sequence ID" value="NZ_JAATIT010000004.1"/>
</dbReference>
<organism evidence="1 2">
    <name type="scientific">Sphingopyxis italica</name>
    <dbReference type="NCBI Taxonomy" id="1129133"/>
    <lineage>
        <taxon>Bacteria</taxon>
        <taxon>Pseudomonadati</taxon>
        <taxon>Pseudomonadota</taxon>
        <taxon>Alphaproteobacteria</taxon>
        <taxon>Sphingomonadales</taxon>
        <taxon>Sphingomonadaceae</taxon>
        <taxon>Sphingopyxis</taxon>
    </lineage>
</organism>
<evidence type="ECO:0000313" key="2">
    <source>
        <dbReference type="Proteomes" id="UP000535078"/>
    </source>
</evidence>
<reference evidence="1 2" key="1">
    <citation type="submission" date="2020-03" db="EMBL/GenBank/DDBJ databases">
        <title>Genomic Encyclopedia of Type Strains, Phase IV (KMG-IV): sequencing the most valuable type-strain genomes for metagenomic binning, comparative biology and taxonomic classification.</title>
        <authorList>
            <person name="Goeker M."/>
        </authorList>
    </citation>
    <scope>NUCLEOTIDE SEQUENCE [LARGE SCALE GENOMIC DNA]</scope>
    <source>
        <strain evidence="1 2">DSM 25229</strain>
    </source>
</reference>
<proteinExistence type="predicted"/>
<protein>
    <submittedName>
        <fullName evidence="1">Uncharacterized protein</fullName>
    </submittedName>
</protein>
<comment type="caution">
    <text evidence="1">The sequence shown here is derived from an EMBL/GenBank/DDBJ whole genome shotgun (WGS) entry which is preliminary data.</text>
</comment>